<dbReference type="Gene3D" id="3.20.20.370">
    <property type="entry name" value="Glycoside hydrolase/deacetylase"/>
    <property type="match status" value="1"/>
</dbReference>
<reference evidence="2 3" key="1">
    <citation type="submission" date="2019-03" db="EMBL/GenBank/DDBJ databases">
        <title>Genomic Encyclopedia of Type Strains, Phase IV (KMG-IV): sequencing the most valuable type-strain genomes for metagenomic binning, comparative biology and taxonomic classification.</title>
        <authorList>
            <person name="Goeker M."/>
        </authorList>
    </citation>
    <scope>NUCLEOTIDE SEQUENCE [LARGE SCALE GENOMIC DNA]</scope>
    <source>
        <strain evidence="2 3">DSM 28679</strain>
    </source>
</reference>
<dbReference type="PANTHER" id="PTHR35882:SF2">
    <property type="entry name" value="PELA"/>
    <property type="match status" value="1"/>
</dbReference>
<dbReference type="PANTHER" id="PTHR35882">
    <property type="entry name" value="PELA"/>
    <property type="match status" value="1"/>
</dbReference>
<dbReference type="InterPro" id="IPR016925">
    <property type="entry name" value="UCP029570"/>
</dbReference>
<accession>A0A4R6U4E2</accession>
<organism evidence="2 3">
    <name type="scientific">Thiopseudomonas denitrificans</name>
    <dbReference type="NCBI Taxonomy" id="1501432"/>
    <lineage>
        <taxon>Bacteria</taxon>
        <taxon>Pseudomonadati</taxon>
        <taxon>Pseudomonadota</taxon>
        <taxon>Gammaproteobacteria</taxon>
        <taxon>Pseudomonadales</taxon>
        <taxon>Pseudomonadaceae</taxon>
        <taxon>Thiopseudomonas</taxon>
    </lineage>
</organism>
<dbReference type="OrthoDB" id="7292394at2"/>
<proteinExistence type="predicted"/>
<dbReference type="AlphaFoldDB" id="A0A4R6U4E2"/>
<evidence type="ECO:0000313" key="2">
    <source>
        <dbReference type="EMBL" id="TDQ37894.1"/>
    </source>
</evidence>
<comment type="caution">
    <text evidence="2">The sequence shown here is derived from an EMBL/GenBank/DDBJ whole genome shotgun (WGS) entry which is preliminary data.</text>
</comment>
<dbReference type="Proteomes" id="UP000294575">
    <property type="component" value="Unassembled WGS sequence"/>
</dbReference>
<sequence>MNVWCSFGTLCRLVLACLAVLLPTAAQAQPVTSSLGDIAFYYGNDLPLDELRAFDTVVIDPERVALPDLSGTPRTRWFARVTVRAAHWRQHKGQVDRYVAEHVQPLVQAGYQGLLLDDQGELADSSPDRIRMMTTLVDELATRYPGLPLLVRNHADVAEQRAARLSGAVFDSLYHGRRTFGGLMARVPVKVREAGLARARQLQEQHGLTVVAIDYCVPGDRTCRQQQAQQLLADGLLPYVTTPALDGIGQGRIEVMPRKVLLLQLLEQGQPLDETFGVLNLAMPLNYLGYDIEYADLRDPLPLGITNDRYAGIVLVGSLEVQNPLALQSWLLQRIEQGLKVAVFNDFGFALNMQNGPALDLEFVPEQRVLLDRKPEILLQDELLAFEVAVNPDIRDALGVRVGSHSKPLLRLQSDDHVYDAAAITPWGGFVVDNNTVVYLDSLEQQRWVIDPMRFLQQALRLPQIPVPDVTTENGHRLFFTHVDGDGFLSYDELSHTGERQQFCSAILKDQVFKRYPVPMSMSVIEAEMTEMDKRARPELERIARGIFALPNVELASHTYSHPYFWSHVDPDTGIKLGPEELGEWYTAGTSSLDIPGYGFDIDREISGSIDYINRELAPPGKQVKAIFWSGDAIPPRIGLQKAAAAGVLNINAGNTTITRSSNTWTQIGPYGVAKGKTDDEYQVYAAVMNENVYTNDWTGPFYGFRRAQETFELTDRPLRIKPINIYYHSYSASKPSSLKALHSLFEYSLGQDVLPIYTTEYIRRVLDWRHVVVARTGDGWKVRSGQHLRQLRWPGQGVPELATASGITGYLPGPGGLYVHMAGDEASFRIGSEHSRGVPRISQASGFVRNVQRDGNSLQFDFGGYYRPQVRLEEAGQCRVRVDGKPVRPVVQGRSLQVPVAGKAGQQVDYHKVQVDCE</sequence>
<dbReference type="PIRSF" id="PIRSF029570">
    <property type="entry name" value="UCP029570"/>
    <property type="match status" value="1"/>
</dbReference>
<dbReference type="SUPFAM" id="SSF51445">
    <property type="entry name" value="(Trans)glycosidases"/>
    <property type="match status" value="1"/>
</dbReference>
<feature type="signal peptide" evidence="1">
    <location>
        <begin position="1"/>
        <end position="28"/>
    </location>
</feature>
<dbReference type="Gene3D" id="3.20.20.70">
    <property type="entry name" value="Aldolase class I"/>
    <property type="match status" value="1"/>
</dbReference>
<gene>
    <name evidence="2" type="ORF">DFQ45_106121</name>
</gene>
<name>A0A4R6U4E2_9GAMM</name>
<dbReference type="CDD" id="cd10922">
    <property type="entry name" value="CE4_PelA_like_C"/>
    <property type="match status" value="1"/>
</dbReference>
<dbReference type="InterPro" id="IPR013785">
    <property type="entry name" value="Aldolase_TIM"/>
</dbReference>
<evidence type="ECO:0000256" key="1">
    <source>
        <dbReference type="SAM" id="SignalP"/>
    </source>
</evidence>
<keyword evidence="3" id="KW-1185">Reference proteome</keyword>
<feature type="chain" id="PRO_5020446284" evidence="1">
    <location>
        <begin position="29"/>
        <end position="919"/>
    </location>
</feature>
<dbReference type="EMBL" id="SNYK01000006">
    <property type="protein sequence ID" value="TDQ37894.1"/>
    <property type="molecule type" value="Genomic_DNA"/>
</dbReference>
<keyword evidence="1" id="KW-0732">Signal</keyword>
<dbReference type="InterPro" id="IPR017853">
    <property type="entry name" value="GH"/>
</dbReference>
<evidence type="ECO:0000313" key="3">
    <source>
        <dbReference type="Proteomes" id="UP000294575"/>
    </source>
</evidence>
<protein>
    <submittedName>
        <fullName evidence="2">Uncharacterized protein</fullName>
    </submittedName>
</protein>